<evidence type="ECO:0000256" key="12">
    <source>
        <dbReference type="ARBA" id="ARBA00023034"/>
    </source>
</evidence>
<keyword evidence="15" id="KW-0393">Immunoglobulin domain</keyword>
<keyword evidence="11 22" id="KW-1133">Transmembrane helix</keyword>
<dbReference type="SMART" id="SM00407">
    <property type="entry name" value="IGc1"/>
    <property type="match status" value="1"/>
</dbReference>
<evidence type="ECO:0000256" key="6">
    <source>
        <dbReference type="ARBA" id="ARBA00022729"/>
    </source>
</evidence>
<dbReference type="Gene3D" id="2.60.40.10">
    <property type="entry name" value="Immunoglobulins"/>
    <property type="match status" value="3"/>
</dbReference>
<dbReference type="InterPro" id="IPR003599">
    <property type="entry name" value="Ig_sub"/>
</dbReference>
<dbReference type="FunCoup" id="G5CAP3">
    <property type="interactions" value="337"/>
</dbReference>
<evidence type="ECO:0000256" key="19">
    <source>
        <dbReference type="ARBA" id="ARBA00081207"/>
    </source>
</evidence>
<keyword evidence="7" id="KW-0677">Repeat</keyword>
<proteinExistence type="predicted"/>
<keyword evidence="14" id="KW-1015">Disulfide bond</keyword>
<dbReference type="Pfam" id="PF07686">
    <property type="entry name" value="V-set"/>
    <property type="match status" value="1"/>
</dbReference>
<evidence type="ECO:0000256" key="16">
    <source>
        <dbReference type="ARBA" id="ARBA00060390"/>
    </source>
</evidence>
<evidence type="ECO:0000313" key="25">
    <source>
        <dbReference type="EMBL" id="EHB18604.1"/>
    </source>
</evidence>
<evidence type="ECO:0000256" key="2">
    <source>
        <dbReference type="ARBA" id="ARBA00004251"/>
    </source>
</evidence>
<dbReference type="PANTHER" id="PTHR23411">
    <property type="entry name" value="TAPASIN"/>
    <property type="match status" value="1"/>
</dbReference>
<feature type="signal peptide" evidence="23">
    <location>
        <begin position="1"/>
        <end position="20"/>
    </location>
</feature>
<dbReference type="eggNOG" id="ENOG502QSXA">
    <property type="taxonomic scope" value="Eukaryota"/>
</dbReference>
<sequence length="471" mass="50469">MGGAWGWGLLLCSALSGAAGTEPQAAEQQRRPVDVILDCFLGTEARHHGAFAGDMNREKALLVLRQVPVLDDGSLEGFTDFQADMVAQDDPTVIFEASVDQVQILQAKALLHADCSGKVVTCEISRYVLQARAEAIAKLAAWFMATVQVSRQGPGISMVMRTLEDAGDRAAWEPMLNLPLSPQGTVRTTVEFQVTAQTQSLNFLLGSTASLDCGFSMAPGLELVSVEWRRQHKGSGQLIHHWKTGQGQAKREGASLPPEQLLKAGDVALTLPGLGVKDEGTYICQITTSLYQAQQIIQLNIQAPPKARLSSADSAQLPTLTCEVTGYYPLDVVVTWIREEGSRGPARVSGATFSSLRQSMAGTYSSSSSVTADPGPTGATYTCQVTHVSLEKPLSVSTRIVPSAGATYTCQVTHVSLEKPLSVSTRIVPSAEWETANGVILASCPFLLALLLLGLRRRQASSTRLIKSPRH</sequence>
<dbReference type="InterPro" id="IPR003006">
    <property type="entry name" value="Ig/MHC_CS"/>
</dbReference>
<dbReference type="Proteomes" id="UP000006813">
    <property type="component" value="Unassembled WGS sequence"/>
</dbReference>
<dbReference type="AlphaFoldDB" id="G5CAP3"/>
<dbReference type="InterPro" id="IPR013106">
    <property type="entry name" value="Ig_V-set"/>
</dbReference>
<feature type="chain" id="PRO_5003475290" description="Tapasin-related protein" evidence="23">
    <location>
        <begin position="21"/>
        <end position="471"/>
    </location>
</feature>
<evidence type="ECO:0000256" key="20">
    <source>
        <dbReference type="ARBA" id="ARBA00082706"/>
    </source>
</evidence>
<evidence type="ECO:0000256" key="21">
    <source>
        <dbReference type="ARBA" id="ARBA00093566"/>
    </source>
</evidence>
<accession>G5CAP3</accession>
<evidence type="ECO:0000256" key="9">
    <source>
        <dbReference type="ARBA" id="ARBA00022848"/>
    </source>
</evidence>
<dbReference type="InParanoid" id="G5CAP3"/>
<evidence type="ECO:0000256" key="8">
    <source>
        <dbReference type="ARBA" id="ARBA00022824"/>
    </source>
</evidence>
<keyword evidence="4" id="KW-1003">Cell membrane</keyword>
<evidence type="ECO:0000256" key="1">
    <source>
        <dbReference type="ARBA" id="ARBA00004115"/>
    </source>
</evidence>
<dbReference type="InterPro" id="IPR050380">
    <property type="entry name" value="Immune_Resp_Modulators"/>
</dbReference>
<protein>
    <recommendedName>
        <fullName evidence="17">Tapasin-related protein</fullName>
    </recommendedName>
    <alternativeName>
        <fullName evidence="18">TAP-binding protein-like</fullName>
    </alternativeName>
    <alternativeName>
        <fullName evidence="19">TAP-binding protein-related protein</fullName>
    </alternativeName>
    <alternativeName>
        <fullName evidence="20">Tapasin-like</fullName>
    </alternativeName>
</protein>
<dbReference type="PROSITE" id="PS50835">
    <property type="entry name" value="IG_LIKE"/>
    <property type="match status" value="2"/>
</dbReference>
<dbReference type="GO" id="GO:0000139">
    <property type="term" value="C:Golgi membrane"/>
    <property type="evidence" value="ECO:0007669"/>
    <property type="project" value="UniProtKB-SubCell"/>
</dbReference>
<dbReference type="InterPro" id="IPR013783">
    <property type="entry name" value="Ig-like_fold"/>
</dbReference>
<keyword evidence="8" id="KW-0256">Endoplasmic reticulum</keyword>
<dbReference type="InterPro" id="IPR003597">
    <property type="entry name" value="Ig_C1-set"/>
</dbReference>
<dbReference type="InterPro" id="IPR036179">
    <property type="entry name" value="Ig-like_dom_sf"/>
</dbReference>
<dbReference type="GO" id="GO:0002376">
    <property type="term" value="P:immune system process"/>
    <property type="evidence" value="ECO:0007669"/>
    <property type="project" value="UniProtKB-KW"/>
</dbReference>
<evidence type="ECO:0000256" key="15">
    <source>
        <dbReference type="ARBA" id="ARBA00023319"/>
    </source>
</evidence>
<feature type="domain" description="Ig-like" evidence="24">
    <location>
        <begin position="305"/>
        <end position="395"/>
    </location>
</feature>
<dbReference type="STRING" id="10181.G5CAP3"/>
<evidence type="ECO:0000256" key="18">
    <source>
        <dbReference type="ARBA" id="ARBA00078292"/>
    </source>
</evidence>
<feature type="domain" description="Ig-like" evidence="24">
    <location>
        <begin position="182"/>
        <end position="298"/>
    </location>
</feature>
<keyword evidence="12" id="KW-0333">Golgi apparatus</keyword>
<evidence type="ECO:0000256" key="22">
    <source>
        <dbReference type="SAM" id="Phobius"/>
    </source>
</evidence>
<dbReference type="Pfam" id="PF07654">
    <property type="entry name" value="C1-set"/>
    <property type="match status" value="1"/>
</dbReference>
<evidence type="ECO:0000256" key="3">
    <source>
        <dbReference type="ARBA" id="ARBA00004614"/>
    </source>
</evidence>
<evidence type="ECO:0000256" key="7">
    <source>
        <dbReference type="ARBA" id="ARBA00022737"/>
    </source>
</evidence>
<keyword evidence="6 23" id="KW-0732">Signal</keyword>
<evidence type="ECO:0000256" key="11">
    <source>
        <dbReference type="ARBA" id="ARBA00022989"/>
    </source>
</evidence>
<name>G5CAP3_HETGA</name>
<dbReference type="EMBL" id="JH174177">
    <property type="protein sequence ID" value="EHB18604.1"/>
    <property type="molecule type" value="Genomic_DNA"/>
</dbReference>
<evidence type="ECO:0000256" key="23">
    <source>
        <dbReference type="SAM" id="SignalP"/>
    </source>
</evidence>
<evidence type="ECO:0000313" key="26">
    <source>
        <dbReference type="Proteomes" id="UP000006813"/>
    </source>
</evidence>
<evidence type="ECO:0000256" key="13">
    <source>
        <dbReference type="ARBA" id="ARBA00023136"/>
    </source>
</evidence>
<organism evidence="25 26">
    <name type="scientific">Heterocephalus glaber</name>
    <name type="common">Naked mole rat</name>
    <dbReference type="NCBI Taxonomy" id="10181"/>
    <lineage>
        <taxon>Eukaryota</taxon>
        <taxon>Metazoa</taxon>
        <taxon>Chordata</taxon>
        <taxon>Craniata</taxon>
        <taxon>Vertebrata</taxon>
        <taxon>Euteleostomi</taxon>
        <taxon>Mammalia</taxon>
        <taxon>Eutheria</taxon>
        <taxon>Euarchontoglires</taxon>
        <taxon>Glires</taxon>
        <taxon>Rodentia</taxon>
        <taxon>Hystricomorpha</taxon>
        <taxon>Bathyergidae</taxon>
        <taxon>Heterocephalus</taxon>
    </lineage>
</organism>
<dbReference type="PROSITE" id="PS00290">
    <property type="entry name" value="IG_MHC"/>
    <property type="match status" value="1"/>
</dbReference>
<evidence type="ECO:0000256" key="10">
    <source>
        <dbReference type="ARBA" id="ARBA00022859"/>
    </source>
</evidence>
<keyword evidence="5 22" id="KW-0812">Transmembrane</keyword>
<evidence type="ECO:0000256" key="14">
    <source>
        <dbReference type="ARBA" id="ARBA00023157"/>
    </source>
</evidence>
<comment type="subcellular location">
    <subcellularLocation>
        <location evidence="2">Cell membrane</location>
        <topology evidence="2">Single-pass type I membrane protein</topology>
    </subcellularLocation>
    <subcellularLocation>
        <location evidence="1">Endoplasmic reticulum membrane</location>
        <topology evidence="1">Single-pass type I membrane protein</topology>
    </subcellularLocation>
    <subcellularLocation>
        <location evidence="3">Golgi apparatus membrane</location>
        <topology evidence="3">Single-pass type I membrane protein</topology>
    </subcellularLocation>
    <subcellularLocation>
        <location evidence="16">Microsome membrane</location>
        <topology evidence="16">Single-pass type I membrane protein</topology>
    </subcellularLocation>
</comment>
<reference evidence="25 26" key="1">
    <citation type="journal article" date="2011" name="Nature">
        <title>Genome sequencing reveals insights into physiology and longevity of the naked mole rat.</title>
        <authorList>
            <person name="Kim E.B."/>
            <person name="Fang X."/>
            <person name="Fushan A.A."/>
            <person name="Huang Z."/>
            <person name="Lobanov A.V."/>
            <person name="Han L."/>
            <person name="Marino S.M."/>
            <person name="Sun X."/>
            <person name="Turanov A.A."/>
            <person name="Yang P."/>
            <person name="Yim S.H."/>
            <person name="Zhao X."/>
            <person name="Kasaikina M.V."/>
            <person name="Stoletzki N."/>
            <person name="Peng C."/>
            <person name="Polak P."/>
            <person name="Xiong Z."/>
            <person name="Kiezun A."/>
            <person name="Zhu Y."/>
            <person name="Chen Y."/>
            <person name="Kryukov G.V."/>
            <person name="Zhang Q."/>
            <person name="Peshkin L."/>
            <person name="Yang L."/>
            <person name="Bronson R.T."/>
            <person name="Buffenstein R."/>
            <person name="Wang B."/>
            <person name="Han C."/>
            <person name="Li Q."/>
            <person name="Chen L."/>
            <person name="Zhao W."/>
            <person name="Sunyaev S.R."/>
            <person name="Park T.J."/>
            <person name="Zhang G."/>
            <person name="Wang J."/>
            <person name="Gladyshev V.N."/>
        </authorList>
    </citation>
    <scope>NUCLEOTIDE SEQUENCE [LARGE SCALE GENOMIC DNA]</scope>
</reference>
<evidence type="ECO:0000256" key="4">
    <source>
        <dbReference type="ARBA" id="ARBA00022475"/>
    </source>
</evidence>
<dbReference type="FunFam" id="2.60.40.10:FF:001475">
    <property type="entry name" value="TAP binding protein-like variant"/>
    <property type="match status" value="1"/>
</dbReference>
<feature type="transmembrane region" description="Helical" evidence="22">
    <location>
        <begin position="436"/>
        <end position="455"/>
    </location>
</feature>
<keyword evidence="13 22" id="KW-0472">Membrane</keyword>
<dbReference type="GO" id="GO:0005789">
    <property type="term" value="C:endoplasmic reticulum membrane"/>
    <property type="evidence" value="ECO:0007669"/>
    <property type="project" value="UniProtKB-SubCell"/>
</dbReference>
<keyword evidence="9" id="KW-0492">Microsome</keyword>
<dbReference type="SMART" id="SM00409">
    <property type="entry name" value="IG"/>
    <property type="match status" value="1"/>
</dbReference>
<gene>
    <name evidence="25" type="ORF">GW7_12102</name>
</gene>
<keyword evidence="10" id="KW-0391">Immunity</keyword>
<evidence type="ECO:0000256" key="17">
    <source>
        <dbReference type="ARBA" id="ARBA00070349"/>
    </source>
</evidence>
<dbReference type="SUPFAM" id="SSF48726">
    <property type="entry name" value="Immunoglobulin"/>
    <property type="match status" value="2"/>
</dbReference>
<dbReference type="GO" id="GO:0005886">
    <property type="term" value="C:plasma membrane"/>
    <property type="evidence" value="ECO:0007669"/>
    <property type="project" value="UniProtKB-SubCell"/>
</dbReference>
<evidence type="ECO:0000256" key="5">
    <source>
        <dbReference type="ARBA" id="ARBA00022692"/>
    </source>
</evidence>
<evidence type="ECO:0000259" key="24">
    <source>
        <dbReference type="PROSITE" id="PS50835"/>
    </source>
</evidence>
<dbReference type="InterPro" id="IPR007110">
    <property type="entry name" value="Ig-like_dom"/>
</dbReference>
<comment type="subunit">
    <text evidence="21">Interacts with peptide-free HLA-A*02-B2M complexes or those loaded with low affinity peptides, likely facilitating peptide exchange onto higher affinity peptides. Interacts with MR1 in a ligand-independent way; this interaction may stabilize MR1 pool and facilitate ligand loading and dissociation.</text>
</comment>